<accession>A0A154NYP9</accession>
<name>A0A154NYP9_DUFNO</name>
<dbReference type="EMBL" id="KQ434783">
    <property type="protein sequence ID" value="KZC04692.1"/>
    <property type="molecule type" value="Genomic_DNA"/>
</dbReference>
<sequence length="78" mass="8655">MKISDSRASGPDENKRKKRFGEIVPGKGTITIKGTRRSLDISLVSDLRRQKPVAVEVKNIFPSFAVGRRKSADGNRTE</sequence>
<evidence type="ECO:0000313" key="3">
    <source>
        <dbReference type="Proteomes" id="UP000076502"/>
    </source>
</evidence>
<keyword evidence="3" id="KW-1185">Reference proteome</keyword>
<protein>
    <submittedName>
        <fullName evidence="2">Uncharacterized protein</fullName>
    </submittedName>
</protein>
<dbReference type="Proteomes" id="UP000076502">
    <property type="component" value="Unassembled WGS sequence"/>
</dbReference>
<reference evidence="2 3" key="1">
    <citation type="submission" date="2015-07" db="EMBL/GenBank/DDBJ databases">
        <title>The genome of Dufourea novaeangliae.</title>
        <authorList>
            <person name="Pan H."/>
            <person name="Kapheim K."/>
        </authorList>
    </citation>
    <scope>NUCLEOTIDE SEQUENCE [LARGE SCALE GENOMIC DNA]</scope>
    <source>
        <strain evidence="2">0120121106</strain>
        <tissue evidence="2">Whole body</tissue>
    </source>
</reference>
<organism evidence="2 3">
    <name type="scientific">Dufourea novaeangliae</name>
    <name type="common">Sweat bee</name>
    <dbReference type="NCBI Taxonomy" id="178035"/>
    <lineage>
        <taxon>Eukaryota</taxon>
        <taxon>Metazoa</taxon>
        <taxon>Ecdysozoa</taxon>
        <taxon>Arthropoda</taxon>
        <taxon>Hexapoda</taxon>
        <taxon>Insecta</taxon>
        <taxon>Pterygota</taxon>
        <taxon>Neoptera</taxon>
        <taxon>Endopterygota</taxon>
        <taxon>Hymenoptera</taxon>
        <taxon>Apocrita</taxon>
        <taxon>Aculeata</taxon>
        <taxon>Apoidea</taxon>
        <taxon>Anthophila</taxon>
        <taxon>Halictidae</taxon>
        <taxon>Rophitinae</taxon>
        <taxon>Dufourea</taxon>
    </lineage>
</organism>
<dbReference type="AlphaFoldDB" id="A0A154NYP9"/>
<feature type="region of interest" description="Disordered" evidence="1">
    <location>
        <begin position="1"/>
        <end position="21"/>
    </location>
</feature>
<evidence type="ECO:0000313" key="2">
    <source>
        <dbReference type="EMBL" id="KZC04692.1"/>
    </source>
</evidence>
<gene>
    <name evidence="2" type="ORF">WN55_09491</name>
</gene>
<proteinExistence type="predicted"/>
<evidence type="ECO:0000256" key="1">
    <source>
        <dbReference type="SAM" id="MobiDB-lite"/>
    </source>
</evidence>